<comment type="caution">
    <text evidence="3">The sequence shown here is derived from an EMBL/GenBank/DDBJ whole genome shotgun (WGS) entry which is preliminary data.</text>
</comment>
<dbReference type="EMBL" id="CAJNOQ010066624">
    <property type="protein sequence ID" value="CAF1681154.1"/>
    <property type="molecule type" value="Genomic_DNA"/>
</dbReference>
<protein>
    <recommendedName>
        <fullName evidence="2">EF-hand domain-containing protein</fullName>
    </recommendedName>
</protein>
<evidence type="ECO:0000259" key="2">
    <source>
        <dbReference type="PROSITE" id="PS50222"/>
    </source>
</evidence>
<sequence length="116" mass="13462">NLSNNTMNLEFTVTETITRHNGIINEIYFEFEEFIVGNTSVGITNKKERRSRISEAGITRNEYNKLAKNPLSFDNFILVIRPFIMGYYENDELKQTFQILDNNKSGSIDINELANF</sequence>
<dbReference type="InterPro" id="IPR002048">
    <property type="entry name" value="EF_hand_dom"/>
</dbReference>
<dbReference type="AlphaFoldDB" id="A0A816H2A8"/>
<dbReference type="Gene3D" id="1.10.238.10">
    <property type="entry name" value="EF-hand"/>
    <property type="match status" value="1"/>
</dbReference>
<evidence type="ECO:0000313" key="4">
    <source>
        <dbReference type="EMBL" id="CAF4682828.1"/>
    </source>
</evidence>
<dbReference type="InterPro" id="IPR018247">
    <property type="entry name" value="EF_Hand_1_Ca_BS"/>
</dbReference>
<dbReference type="PROSITE" id="PS00018">
    <property type="entry name" value="EF_HAND_1"/>
    <property type="match status" value="1"/>
</dbReference>
<feature type="non-terminal residue" evidence="3">
    <location>
        <position position="1"/>
    </location>
</feature>
<dbReference type="EMBL" id="CAJOBC010154742">
    <property type="protein sequence ID" value="CAF4682828.1"/>
    <property type="molecule type" value="Genomic_DNA"/>
</dbReference>
<evidence type="ECO:0000313" key="5">
    <source>
        <dbReference type="Proteomes" id="UP000663829"/>
    </source>
</evidence>
<dbReference type="GO" id="GO:0005509">
    <property type="term" value="F:calcium ion binding"/>
    <property type="evidence" value="ECO:0007669"/>
    <property type="project" value="InterPro"/>
</dbReference>
<evidence type="ECO:0000256" key="1">
    <source>
        <dbReference type="ARBA" id="ARBA00022837"/>
    </source>
</evidence>
<dbReference type="Proteomes" id="UP000681722">
    <property type="component" value="Unassembled WGS sequence"/>
</dbReference>
<dbReference type="PROSITE" id="PS50222">
    <property type="entry name" value="EF_HAND_2"/>
    <property type="match status" value="1"/>
</dbReference>
<feature type="non-terminal residue" evidence="3">
    <location>
        <position position="116"/>
    </location>
</feature>
<reference evidence="3" key="1">
    <citation type="submission" date="2021-02" db="EMBL/GenBank/DDBJ databases">
        <authorList>
            <person name="Nowell W R."/>
        </authorList>
    </citation>
    <scope>NUCLEOTIDE SEQUENCE</scope>
</reference>
<gene>
    <name evidence="3" type="ORF">GPM918_LOCUS46601</name>
    <name evidence="4" type="ORF">SRO942_LOCUS51099</name>
</gene>
<dbReference type="Proteomes" id="UP000663829">
    <property type="component" value="Unassembled WGS sequence"/>
</dbReference>
<name>A0A816H2A8_9BILA</name>
<accession>A0A816H2A8</accession>
<keyword evidence="1" id="KW-0106">Calcium</keyword>
<feature type="domain" description="EF-hand" evidence="2">
    <location>
        <begin position="88"/>
        <end position="116"/>
    </location>
</feature>
<proteinExistence type="predicted"/>
<dbReference type="InterPro" id="IPR011992">
    <property type="entry name" value="EF-hand-dom_pair"/>
</dbReference>
<organism evidence="3 5">
    <name type="scientific">Didymodactylos carnosus</name>
    <dbReference type="NCBI Taxonomy" id="1234261"/>
    <lineage>
        <taxon>Eukaryota</taxon>
        <taxon>Metazoa</taxon>
        <taxon>Spiralia</taxon>
        <taxon>Gnathifera</taxon>
        <taxon>Rotifera</taxon>
        <taxon>Eurotatoria</taxon>
        <taxon>Bdelloidea</taxon>
        <taxon>Philodinida</taxon>
        <taxon>Philodinidae</taxon>
        <taxon>Didymodactylos</taxon>
    </lineage>
</organism>
<evidence type="ECO:0000313" key="3">
    <source>
        <dbReference type="EMBL" id="CAF1681154.1"/>
    </source>
</evidence>
<dbReference type="SUPFAM" id="SSF47473">
    <property type="entry name" value="EF-hand"/>
    <property type="match status" value="1"/>
</dbReference>
<keyword evidence="5" id="KW-1185">Reference proteome</keyword>